<evidence type="ECO:0008006" key="3">
    <source>
        <dbReference type="Google" id="ProtNLM"/>
    </source>
</evidence>
<dbReference type="RefSeq" id="WP_311730875.1">
    <property type="nucleotide sequence ID" value="NZ_JAVRFD010000052.1"/>
</dbReference>
<evidence type="ECO:0000313" key="2">
    <source>
        <dbReference type="Proteomes" id="UP001180754"/>
    </source>
</evidence>
<dbReference type="EMBL" id="JAVRFD010000052">
    <property type="protein sequence ID" value="MDT0550293.1"/>
    <property type="molecule type" value="Genomic_DNA"/>
</dbReference>
<keyword evidence="2" id="KW-1185">Reference proteome</keyword>
<comment type="caution">
    <text evidence="1">The sequence shown here is derived from an EMBL/GenBank/DDBJ whole genome shotgun (WGS) entry which is preliminary data.</text>
</comment>
<reference evidence="1" key="1">
    <citation type="submission" date="2024-05" db="EMBL/GenBank/DDBJ databases">
        <title>30 novel species of actinomycetes from the DSMZ collection.</title>
        <authorList>
            <person name="Nouioui I."/>
        </authorList>
    </citation>
    <scope>NUCLEOTIDE SEQUENCE</scope>
    <source>
        <strain evidence="1">DSM 41529</strain>
    </source>
</reference>
<accession>A0ABU2XWK1</accession>
<evidence type="ECO:0000313" key="1">
    <source>
        <dbReference type="EMBL" id="MDT0550293.1"/>
    </source>
</evidence>
<dbReference type="Proteomes" id="UP001180754">
    <property type="component" value="Unassembled WGS sequence"/>
</dbReference>
<organism evidence="1 2">
    <name type="scientific">Streptomyces lonegramiae</name>
    <dbReference type="NCBI Taxonomy" id="3075524"/>
    <lineage>
        <taxon>Bacteria</taxon>
        <taxon>Bacillati</taxon>
        <taxon>Actinomycetota</taxon>
        <taxon>Actinomycetes</taxon>
        <taxon>Kitasatosporales</taxon>
        <taxon>Streptomycetaceae</taxon>
        <taxon>Streptomyces</taxon>
    </lineage>
</organism>
<name>A0ABU2XWK1_9ACTN</name>
<protein>
    <recommendedName>
        <fullName evidence="3">SMI1/KNR4 family protein</fullName>
    </recommendedName>
</protein>
<proteinExistence type="predicted"/>
<sequence length="140" mass="15868">MHPIFQLRPNSPLATVISRDWGLIPLRVPAGWNVIHNALEARRLPDGRVEANDSQDLYWARTAPPPWLTAEEVADTGGLRARQINIDAGWYDGYGFRVAVLDPDWDHERASFTTADLDAFVTTLEGWMWMITKRGELPKS</sequence>
<gene>
    <name evidence="1" type="ORF">RND15_47790</name>
</gene>